<sequence length="300" mass="34404">MKKAIVFILLLACPIFVVVAEPSWQPFILEKGLIKFKVYVEGVEGYAIVDTGRERSSVNKAFIEDKKLSTDVLNYVKVSGIFGDKRRPRYKDVDIEINGVTYQQNLYEVSFGPPRNAVMLGADFLKNVVVDIDYRNQRIRFFSNRDEIDLVSNVPFTKQRETGYPIILVNLNDEDERWVILDTAHSGGVLLEKRVATQNNWFERFSSSSSLVMGVNSMGYHNVIDLPKIKLGPYEVEKVPVAVPEINRLFRLTSQYEQEHSRIRGRRVEGLIGYEALKHFRLLFDYRSGSIELSQAQASE</sequence>
<dbReference type="Proteomes" id="UP000655994">
    <property type="component" value="Unassembled WGS sequence"/>
</dbReference>
<dbReference type="SUPFAM" id="SSF50630">
    <property type="entry name" value="Acid proteases"/>
    <property type="match status" value="1"/>
</dbReference>
<dbReference type="GO" id="GO:0006508">
    <property type="term" value="P:proteolysis"/>
    <property type="evidence" value="ECO:0007669"/>
    <property type="project" value="UniProtKB-KW"/>
</dbReference>
<accession>A0A8I1G530</accession>
<dbReference type="InterPro" id="IPR021109">
    <property type="entry name" value="Peptidase_aspartic_dom_sf"/>
</dbReference>
<dbReference type="EMBL" id="JAEMOS010000013">
    <property type="protein sequence ID" value="MBJ7266337.1"/>
    <property type="molecule type" value="Genomic_DNA"/>
</dbReference>
<dbReference type="Proteomes" id="UP000621390">
    <property type="component" value="Unassembled WGS sequence"/>
</dbReference>
<reference evidence="2 4" key="1">
    <citation type="submission" date="2020-09" db="EMBL/GenBank/DDBJ databases">
        <title>Draft Genomes of Bacterial Isolates from North Pond Shallow Sediments.</title>
        <authorList>
            <person name="Kiel Reese B."/>
            <person name="Mullis M."/>
            <person name="Weisend R.E."/>
        </authorList>
    </citation>
    <scope>NUCLEOTIDE SEQUENCE</scope>
    <source>
        <strain evidence="2">KJE-2</strain>
        <strain evidence="1 4">KJE-3</strain>
    </source>
</reference>
<proteinExistence type="predicted"/>
<keyword evidence="2" id="KW-0378">Hydrolase</keyword>
<organism evidence="2 3">
    <name type="scientific">Idiomarina abyssalis</name>
    <dbReference type="NCBI Taxonomy" id="86102"/>
    <lineage>
        <taxon>Bacteria</taxon>
        <taxon>Pseudomonadati</taxon>
        <taxon>Pseudomonadota</taxon>
        <taxon>Gammaproteobacteria</taxon>
        <taxon>Alteromonadales</taxon>
        <taxon>Idiomarinaceae</taxon>
        <taxon>Idiomarina</taxon>
    </lineage>
</organism>
<dbReference type="Gene3D" id="2.40.70.10">
    <property type="entry name" value="Acid Proteases"/>
    <property type="match status" value="2"/>
</dbReference>
<evidence type="ECO:0000313" key="1">
    <source>
        <dbReference type="EMBL" id="MBJ7266337.1"/>
    </source>
</evidence>
<dbReference type="EMBL" id="JAEMOP010000002">
    <property type="protein sequence ID" value="MBJ7316088.1"/>
    <property type="molecule type" value="Genomic_DNA"/>
</dbReference>
<dbReference type="RefSeq" id="WP_199494063.1">
    <property type="nucleotide sequence ID" value="NZ_JAEMOO010000011.1"/>
</dbReference>
<gene>
    <name evidence="1" type="ORF">JHC10_05185</name>
    <name evidence="2" type="ORF">JHC11_08820</name>
</gene>
<evidence type="ECO:0000313" key="4">
    <source>
        <dbReference type="Proteomes" id="UP000655994"/>
    </source>
</evidence>
<dbReference type="AlphaFoldDB" id="A0A8I1G530"/>
<keyword evidence="2" id="KW-0645">Protease</keyword>
<evidence type="ECO:0000313" key="2">
    <source>
        <dbReference type="EMBL" id="MBJ7316088.1"/>
    </source>
</evidence>
<protein>
    <submittedName>
        <fullName evidence="2">Aspartyl protease family protein</fullName>
    </submittedName>
</protein>
<comment type="caution">
    <text evidence="2">The sequence shown here is derived from an EMBL/GenBank/DDBJ whole genome shotgun (WGS) entry which is preliminary data.</text>
</comment>
<evidence type="ECO:0000313" key="3">
    <source>
        <dbReference type="Proteomes" id="UP000621390"/>
    </source>
</evidence>
<keyword evidence="4" id="KW-1185">Reference proteome</keyword>
<name>A0A8I1G530_9GAMM</name>
<dbReference type="GO" id="GO:0008233">
    <property type="term" value="F:peptidase activity"/>
    <property type="evidence" value="ECO:0007669"/>
    <property type="project" value="UniProtKB-KW"/>
</dbReference>